<keyword evidence="3" id="KW-0862">Zinc</keyword>
<dbReference type="PROSITE" id="PS01359">
    <property type="entry name" value="ZF_PHD_1"/>
    <property type="match status" value="1"/>
</dbReference>
<organism evidence="5">
    <name type="scientific">Graphocephala atropunctata</name>
    <dbReference type="NCBI Taxonomy" id="36148"/>
    <lineage>
        <taxon>Eukaryota</taxon>
        <taxon>Metazoa</taxon>
        <taxon>Ecdysozoa</taxon>
        <taxon>Arthropoda</taxon>
        <taxon>Hexapoda</taxon>
        <taxon>Insecta</taxon>
        <taxon>Pterygota</taxon>
        <taxon>Neoptera</taxon>
        <taxon>Paraneoptera</taxon>
        <taxon>Hemiptera</taxon>
        <taxon>Auchenorrhyncha</taxon>
        <taxon>Membracoidea</taxon>
        <taxon>Cicadellidae</taxon>
        <taxon>Cicadellinae</taxon>
        <taxon>Cicadellini</taxon>
        <taxon>Graphocephala</taxon>
    </lineage>
</organism>
<keyword evidence="1" id="KW-0479">Metal-binding</keyword>
<evidence type="ECO:0000256" key="2">
    <source>
        <dbReference type="ARBA" id="ARBA00022771"/>
    </source>
</evidence>
<keyword evidence="4" id="KW-0175">Coiled coil</keyword>
<dbReference type="AlphaFoldDB" id="A0A1B6MP27"/>
<reference evidence="5" key="1">
    <citation type="submission" date="2015-11" db="EMBL/GenBank/DDBJ databases">
        <title>De novo transcriptome assembly of four potential Pierce s Disease insect vectors from Arizona vineyards.</title>
        <authorList>
            <person name="Tassone E.E."/>
        </authorList>
    </citation>
    <scope>NUCLEOTIDE SEQUENCE</scope>
</reference>
<keyword evidence="2" id="KW-0863">Zinc-finger</keyword>
<dbReference type="EMBL" id="GEBQ01002270">
    <property type="protein sequence ID" value="JAT37707.1"/>
    <property type="molecule type" value="Transcribed_RNA"/>
</dbReference>
<feature type="coiled-coil region" evidence="4">
    <location>
        <begin position="152"/>
        <end position="265"/>
    </location>
</feature>
<dbReference type="InterPro" id="IPR019786">
    <property type="entry name" value="Zinc_finger_PHD-type_CS"/>
</dbReference>
<feature type="non-terminal residue" evidence="5">
    <location>
        <position position="500"/>
    </location>
</feature>
<accession>A0A1B6MP27</accession>
<dbReference type="InterPro" id="IPR011011">
    <property type="entry name" value="Znf_FYVE_PHD"/>
</dbReference>
<dbReference type="Gene3D" id="3.30.40.10">
    <property type="entry name" value="Zinc/RING finger domain, C3HC4 (zinc finger)"/>
    <property type="match status" value="1"/>
</dbReference>
<name>A0A1B6MP27_9HEMI</name>
<dbReference type="GO" id="GO:0008270">
    <property type="term" value="F:zinc ion binding"/>
    <property type="evidence" value="ECO:0007669"/>
    <property type="project" value="UniProtKB-KW"/>
</dbReference>
<protein>
    <recommendedName>
        <fullName evidence="6">PHD-type domain-containing protein</fullName>
    </recommendedName>
</protein>
<sequence>MPTKYPCGFCSVGVKFSGIKCSGPCNKWYHAGCQNILEKTLKKWTTKEINIWKCNNCKILDQDTPNLDIKASVGGIHQSYSPADLQVPSNSGTLDQKTDHPLDKSVLNNEFIPLTQVKIDEVEGKIKNLKNDDLETSLTLAAEVGSALLAENGKLKQDLNNLELKNSELTQQITDRIQYIEIKYEMKIEDLENEKDALINRNMALTETLNQIEHQLTKEKQLQIELVKTFEEQDREKERIISNYEKEIKNLQDELKKQKNNYSDQIFPKQTLTTVKHSETQTDISESSPLMPTTPLLLELTKMKVRQDHVEHVFNSLQEQLNNLKSNNPSTLTPSTMRVPCYNYCKSPKVTKKEVSRGKNHFSVSLQVAKAQSVTHHVDKGQAKGPLNHSTKTIKEIKSTTKISSEATVITLPPISAKLRDPSESIEEFFNKHIEHYKIINKKYYKPQLTDNMLSNHLFPHLESPERDTRRLTERNSQTLTKKLSSTVDFQPLTGRNSQT</sequence>
<dbReference type="InterPro" id="IPR013083">
    <property type="entry name" value="Znf_RING/FYVE/PHD"/>
</dbReference>
<gene>
    <name evidence="5" type="ORF">g.43477</name>
</gene>
<dbReference type="SUPFAM" id="SSF57903">
    <property type="entry name" value="FYVE/PHD zinc finger"/>
    <property type="match status" value="1"/>
</dbReference>
<evidence type="ECO:0000256" key="3">
    <source>
        <dbReference type="ARBA" id="ARBA00022833"/>
    </source>
</evidence>
<evidence type="ECO:0000256" key="4">
    <source>
        <dbReference type="SAM" id="Coils"/>
    </source>
</evidence>
<evidence type="ECO:0000313" key="5">
    <source>
        <dbReference type="EMBL" id="JAT37707.1"/>
    </source>
</evidence>
<evidence type="ECO:0008006" key="6">
    <source>
        <dbReference type="Google" id="ProtNLM"/>
    </source>
</evidence>
<evidence type="ECO:0000256" key="1">
    <source>
        <dbReference type="ARBA" id="ARBA00022723"/>
    </source>
</evidence>
<proteinExistence type="predicted"/>